<evidence type="ECO:0000256" key="3">
    <source>
        <dbReference type="ARBA" id="ARBA00022475"/>
    </source>
</evidence>
<feature type="transmembrane region" description="Helical" evidence="7">
    <location>
        <begin position="142"/>
        <end position="166"/>
    </location>
</feature>
<evidence type="ECO:0000256" key="2">
    <source>
        <dbReference type="ARBA" id="ARBA00009033"/>
    </source>
</evidence>
<dbReference type="Pfam" id="PF07670">
    <property type="entry name" value="Gate"/>
    <property type="match status" value="1"/>
</dbReference>
<proteinExistence type="inferred from homology"/>
<dbReference type="InterPro" id="IPR011657">
    <property type="entry name" value="CNT_C_dom"/>
</dbReference>
<evidence type="ECO:0000259" key="9">
    <source>
        <dbReference type="Pfam" id="PF07662"/>
    </source>
</evidence>
<feature type="transmembrane region" description="Helical" evidence="7">
    <location>
        <begin position="6"/>
        <end position="23"/>
    </location>
</feature>
<dbReference type="InterPro" id="IPR008276">
    <property type="entry name" value="C_nuclsd_transpt"/>
</dbReference>
<evidence type="ECO:0000259" key="8">
    <source>
        <dbReference type="Pfam" id="PF01773"/>
    </source>
</evidence>
<dbReference type="GO" id="GO:0015293">
    <property type="term" value="F:symporter activity"/>
    <property type="evidence" value="ECO:0007669"/>
    <property type="project" value="TreeGrafter"/>
</dbReference>
<dbReference type="GO" id="GO:0005337">
    <property type="term" value="F:nucleoside transmembrane transporter activity"/>
    <property type="evidence" value="ECO:0007669"/>
    <property type="project" value="InterPro"/>
</dbReference>
<keyword evidence="3" id="KW-1003">Cell membrane</keyword>
<dbReference type="GO" id="GO:0005886">
    <property type="term" value="C:plasma membrane"/>
    <property type="evidence" value="ECO:0007669"/>
    <property type="project" value="UniProtKB-SubCell"/>
</dbReference>
<evidence type="ECO:0000313" key="11">
    <source>
        <dbReference type="EMBL" id="SVB77324.1"/>
    </source>
</evidence>
<feature type="transmembrane region" description="Helical" evidence="7">
    <location>
        <begin position="98"/>
        <end position="122"/>
    </location>
</feature>
<dbReference type="EMBL" id="UINC01056829">
    <property type="protein sequence ID" value="SVB77324.1"/>
    <property type="molecule type" value="Genomic_DNA"/>
</dbReference>
<feature type="transmembrane region" description="Helical" evidence="7">
    <location>
        <begin position="178"/>
        <end position="200"/>
    </location>
</feature>
<dbReference type="PANTHER" id="PTHR10590:SF4">
    <property type="entry name" value="SOLUTE CARRIER FAMILY 28 MEMBER 3"/>
    <property type="match status" value="1"/>
</dbReference>
<evidence type="ECO:0008006" key="12">
    <source>
        <dbReference type="Google" id="ProtNLM"/>
    </source>
</evidence>
<keyword evidence="4 7" id="KW-0812">Transmembrane</keyword>
<evidence type="ECO:0000256" key="7">
    <source>
        <dbReference type="SAM" id="Phobius"/>
    </source>
</evidence>
<dbReference type="PANTHER" id="PTHR10590">
    <property type="entry name" value="SODIUM/NUCLEOSIDE COTRANSPORTER"/>
    <property type="match status" value="1"/>
</dbReference>
<evidence type="ECO:0000256" key="1">
    <source>
        <dbReference type="ARBA" id="ARBA00004651"/>
    </source>
</evidence>
<dbReference type="InterPro" id="IPR011642">
    <property type="entry name" value="Gate_dom"/>
</dbReference>
<evidence type="ECO:0000256" key="4">
    <source>
        <dbReference type="ARBA" id="ARBA00022692"/>
    </source>
</evidence>
<keyword evidence="5 7" id="KW-1133">Transmembrane helix</keyword>
<feature type="domain" description="Concentrative nucleoside transporter C-terminal" evidence="9">
    <location>
        <begin position="211"/>
        <end position="421"/>
    </location>
</feature>
<dbReference type="AlphaFoldDB" id="A0A382GR77"/>
<reference evidence="11" key="1">
    <citation type="submission" date="2018-05" db="EMBL/GenBank/DDBJ databases">
        <authorList>
            <person name="Lanie J.A."/>
            <person name="Ng W.-L."/>
            <person name="Kazmierczak K.M."/>
            <person name="Andrzejewski T.M."/>
            <person name="Davidsen T.M."/>
            <person name="Wayne K.J."/>
            <person name="Tettelin H."/>
            <person name="Glass J.I."/>
            <person name="Rusch D."/>
            <person name="Podicherti R."/>
            <person name="Tsui H.-C.T."/>
            <person name="Winkler M.E."/>
        </authorList>
    </citation>
    <scope>NUCLEOTIDE SEQUENCE</scope>
</reference>
<sequence length="425" mass="45864">MEDFTYRLTSFFGFFFLSGMAWVTGSRTKVKTKTILGCFFLAWVLGILTFWLAGSRSVIQWINDFLISILSASHKGAVFLFGPLALSPGQAMLDGTPSIGFVLAFQVFPSVVFFSALLGGLYNLGVMQKVVRLFSKFFRHTLSLSGAESLAASANLFVGIESGLTVRPYLSKMTRSELLTLMTCMMATVASTVMGIYVTALHKTFPNIAGHLVSASLISIPCAILISKLFYPEQEHPETFGKLAENDSEVSNHTNLMSALVEGGSQGVKMAAGIATVLIIVLGLEAVFDLILGMLPEFQGQQISTARLLGWITFPFSILLGLKPEDWEVASQILGSRFIETEVSAYFSLASNQITDAALTLRSLTIMTYVLCGFVHISSMGIFVGGLAALVPSRTNEISLVGLQALWTSFLATLLTGCIAGCLVI</sequence>
<accession>A0A382GR77</accession>
<comment type="subcellular location">
    <subcellularLocation>
        <location evidence="1">Cell membrane</location>
        <topology evidence="1">Multi-pass membrane protein</topology>
    </subcellularLocation>
</comment>
<keyword evidence="6 7" id="KW-0472">Membrane</keyword>
<protein>
    <recommendedName>
        <fullName evidence="12">Concentrative nucleoside transporter C-terminal domain-containing protein</fullName>
    </recommendedName>
</protein>
<evidence type="ECO:0000256" key="5">
    <source>
        <dbReference type="ARBA" id="ARBA00022989"/>
    </source>
</evidence>
<dbReference type="Pfam" id="PF01773">
    <property type="entry name" value="Nucleos_tra2_N"/>
    <property type="match status" value="1"/>
</dbReference>
<dbReference type="Pfam" id="PF07662">
    <property type="entry name" value="Nucleos_tra2_C"/>
    <property type="match status" value="1"/>
</dbReference>
<feature type="domain" description="Nucleoside transporter/FeoB GTPase Gate" evidence="10">
    <location>
        <begin position="104"/>
        <end position="201"/>
    </location>
</feature>
<name>A0A382GR77_9ZZZZ</name>
<gene>
    <name evidence="11" type="ORF">METZ01_LOCUS230178</name>
</gene>
<organism evidence="11">
    <name type="scientific">marine metagenome</name>
    <dbReference type="NCBI Taxonomy" id="408172"/>
    <lineage>
        <taxon>unclassified sequences</taxon>
        <taxon>metagenomes</taxon>
        <taxon>ecological metagenomes</taxon>
    </lineage>
</organism>
<feature type="transmembrane region" description="Helical" evidence="7">
    <location>
        <begin position="403"/>
        <end position="424"/>
    </location>
</feature>
<feature type="transmembrane region" description="Helical" evidence="7">
    <location>
        <begin position="369"/>
        <end position="391"/>
    </location>
</feature>
<feature type="transmembrane region" description="Helical" evidence="7">
    <location>
        <begin position="212"/>
        <end position="231"/>
    </location>
</feature>
<dbReference type="InterPro" id="IPR002668">
    <property type="entry name" value="CNT_N_dom"/>
</dbReference>
<evidence type="ECO:0000259" key="10">
    <source>
        <dbReference type="Pfam" id="PF07670"/>
    </source>
</evidence>
<feature type="transmembrane region" description="Helical" evidence="7">
    <location>
        <begin position="270"/>
        <end position="292"/>
    </location>
</feature>
<comment type="similarity">
    <text evidence="2">Belongs to the concentrative nucleoside transporter (CNT) (TC 2.A.41) family.</text>
</comment>
<evidence type="ECO:0000256" key="6">
    <source>
        <dbReference type="ARBA" id="ARBA00023136"/>
    </source>
</evidence>
<feature type="domain" description="Concentrative nucleoside transporter N-terminal" evidence="8">
    <location>
        <begin position="12"/>
        <end position="84"/>
    </location>
</feature>
<feature type="transmembrane region" description="Helical" evidence="7">
    <location>
        <begin position="35"/>
        <end position="53"/>
    </location>
</feature>